<feature type="region of interest" description="Disordered" evidence="7">
    <location>
        <begin position="1"/>
        <end position="27"/>
    </location>
</feature>
<evidence type="ECO:0000313" key="10">
    <source>
        <dbReference type="Proteomes" id="UP000678499"/>
    </source>
</evidence>
<name>A0A7R9GI72_9CRUS</name>
<keyword evidence="4 8" id="KW-0812">Transmembrane</keyword>
<evidence type="ECO:0000256" key="1">
    <source>
        <dbReference type="ARBA" id="ARBA00004424"/>
    </source>
</evidence>
<feature type="region of interest" description="Disordered" evidence="7">
    <location>
        <begin position="533"/>
        <end position="552"/>
    </location>
</feature>
<feature type="transmembrane region" description="Helical" evidence="8">
    <location>
        <begin position="343"/>
        <end position="359"/>
    </location>
</feature>
<feature type="transmembrane region" description="Helical" evidence="8">
    <location>
        <begin position="165"/>
        <end position="185"/>
    </location>
</feature>
<feature type="transmembrane region" description="Helical" evidence="8">
    <location>
        <begin position="35"/>
        <end position="62"/>
    </location>
</feature>
<dbReference type="OrthoDB" id="76259at2759"/>
<evidence type="ECO:0008006" key="11">
    <source>
        <dbReference type="Google" id="ProtNLM"/>
    </source>
</evidence>
<comment type="similarity">
    <text evidence="2">Belongs to the SLC34A transporter family.</text>
</comment>
<dbReference type="EMBL" id="OA885372">
    <property type="protein sequence ID" value="CAD7281974.1"/>
    <property type="molecule type" value="Genomic_DNA"/>
</dbReference>
<gene>
    <name evidence="9" type="ORF">NMOB1V02_LOCUS9607</name>
</gene>
<feature type="transmembrane region" description="Helical" evidence="8">
    <location>
        <begin position="275"/>
        <end position="295"/>
    </location>
</feature>
<feature type="transmembrane region" description="Helical" evidence="8">
    <location>
        <begin position="461"/>
        <end position="483"/>
    </location>
</feature>
<dbReference type="PANTHER" id="PTHR10010">
    <property type="entry name" value="SOLUTE CARRIER FAMILY 34 SODIUM PHOSPHATE , MEMBER 2-RELATED"/>
    <property type="match status" value="1"/>
</dbReference>
<evidence type="ECO:0000256" key="2">
    <source>
        <dbReference type="ARBA" id="ARBA00005808"/>
    </source>
</evidence>
<protein>
    <recommendedName>
        <fullName evidence="11">Sodium-dependent phosphate transport protein 2B</fullName>
    </recommendedName>
</protein>
<dbReference type="EMBL" id="CAJPEX010003335">
    <property type="protein sequence ID" value="CAG0922126.1"/>
    <property type="molecule type" value="Genomic_DNA"/>
</dbReference>
<dbReference type="InterPro" id="IPR003841">
    <property type="entry name" value="Na/Pi_transpt"/>
</dbReference>
<organism evidence="9">
    <name type="scientific">Notodromas monacha</name>
    <dbReference type="NCBI Taxonomy" id="399045"/>
    <lineage>
        <taxon>Eukaryota</taxon>
        <taxon>Metazoa</taxon>
        <taxon>Ecdysozoa</taxon>
        <taxon>Arthropoda</taxon>
        <taxon>Crustacea</taxon>
        <taxon>Oligostraca</taxon>
        <taxon>Ostracoda</taxon>
        <taxon>Podocopa</taxon>
        <taxon>Podocopida</taxon>
        <taxon>Cypridocopina</taxon>
        <taxon>Cypridoidea</taxon>
        <taxon>Cyprididae</taxon>
        <taxon>Notodromas</taxon>
    </lineage>
</organism>
<evidence type="ECO:0000256" key="6">
    <source>
        <dbReference type="ARBA" id="ARBA00023136"/>
    </source>
</evidence>
<dbReference type="Pfam" id="PF02690">
    <property type="entry name" value="Na_Pi_cotrans"/>
    <property type="match status" value="2"/>
</dbReference>
<dbReference type="PANTHER" id="PTHR10010:SF46">
    <property type="entry name" value="SODIUM-DEPENDENT PHOSPHATE TRANSPORT PROTEIN 2B"/>
    <property type="match status" value="1"/>
</dbReference>
<dbReference type="GO" id="GO:0044341">
    <property type="term" value="P:sodium-dependent phosphate transport"/>
    <property type="evidence" value="ECO:0007669"/>
    <property type="project" value="InterPro"/>
</dbReference>
<evidence type="ECO:0000256" key="7">
    <source>
        <dbReference type="SAM" id="MobiDB-lite"/>
    </source>
</evidence>
<keyword evidence="10" id="KW-1185">Reference proteome</keyword>
<accession>A0A7R9GI72</accession>
<feature type="transmembrane region" description="Helical" evidence="8">
    <location>
        <begin position="315"/>
        <end position="337"/>
    </location>
</feature>
<dbReference type="Proteomes" id="UP000678499">
    <property type="component" value="Unassembled WGS sequence"/>
</dbReference>
<sequence>MQKRAPEKFVIEDGEAGKKRREAEETGEGEKKGGVLGYLMVIARVLVALGLLYVFICSLDLLSASFRLLGGKAAGEIFGSPLLRNPVVGMVIGILVTVLVQSSSTSTSLVVSMVTAGYLEVQQAIPMLMGANVGTSITNTLVSFSQVGDREEFRRAFAAATVHDMFNWLTVIVLLPIEVITHMLYHISYGLTNSLATDANSTTTKEIELLKVITDPLTKRVVQLDSKVLEAWSLGDVNNQYYNYTSLLKNCSKKCDPETYLFFDTGMDDTATGGILLAISLVMMSGCLILLVKVLNSILQGQISSSVNRVINMEFAYPFSWAPGYIAIALGAIMTFLVQSSSVFTSALTPLAGMGLVTLDRMYPLCLGSNVGTTSTAVLAALAAGPDHIRDSLQAALCHMLFNLFGIMLFYVVPAMRWPVGLAQMLGDITAEYRWFAVAYLVIMFLMFPLCVFALSQGGEVVFLAVLVPCLVLAVVVVLVNVVKRRRPQWLPEPLRSHGWRFLPRPLRSLRFYDEIVVQAKCWRKRMGKGEASSSDALEAGNNDSGGAGAATRDQSGTFAVTAAGVDNAAFDEDGIIIISNKNS</sequence>
<dbReference type="GO" id="GO:0016324">
    <property type="term" value="C:apical plasma membrane"/>
    <property type="evidence" value="ECO:0007669"/>
    <property type="project" value="UniProtKB-SubCell"/>
</dbReference>
<feature type="transmembrane region" description="Helical" evidence="8">
    <location>
        <begin position="366"/>
        <end position="386"/>
    </location>
</feature>
<evidence type="ECO:0000256" key="3">
    <source>
        <dbReference type="ARBA" id="ARBA00022475"/>
    </source>
</evidence>
<keyword evidence="3" id="KW-1003">Cell membrane</keyword>
<dbReference type="GO" id="GO:0005436">
    <property type="term" value="F:sodium:phosphate symporter activity"/>
    <property type="evidence" value="ECO:0007669"/>
    <property type="project" value="InterPro"/>
</dbReference>
<dbReference type="NCBIfam" id="NF037997">
    <property type="entry name" value="Na_Pi_symport"/>
    <property type="match status" value="1"/>
</dbReference>
<feature type="transmembrane region" description="Helical" evidence="8">
    <location>
        <begin position="82"/>
        <end position="104"/>
    </location>
</feature>
<evidence type="ECO:0000256" key="8">
    <source>
        <dbReference type="SAM" id="Phobius"/>
    </source>
</evidence>
<comment type="subcellular location">
    <subcellularLocation>
        <location evidence="1">Apical cell membrane</location>
        <topology evidence="1">Multi-pass membrane protein</topology>
    </subcellularLocation>
</comment>
<evidence type="ECO:0000256" key="5">
    <source>
        <dbReference type="ARBA" id="ARBA00022989"/>
    </source>
</evidence>
<feature type="transmembrane region" description="Helical" evidence="8">
    <location>
        <begin position="433"/>
        <end position="455"/>
    </location>
</feature>
<evidence type="ECO:0000313" key="9">
    <source>
        <dbReference type="EMBL" id="CAD7281974.1"/>
    </source>
</evidence>
<feature type="transmembrane region" description="Helical" evidence="8">
    <location>
        <begin position="392"/>
        <end position="413"/>
    </location>
</feature>
<dbReference type="AlphaFoldDB" id="A0A7R9GI72"/>
<reference evidence="9" key="1">
    <citation type="submission" date="2020-11" db="EMBL/GenBank/DDBJ databases">
        <authorList>
            <person name="Tran Van P."/>
        </authorList>
    </citation>
    <scope>NUCLEOTIDE SEQUENCE</scope>
</reference>
<keyword evidence="6 8" id="KW-0472">Membrane</keyword>
<dbReference type="NCBIfam" id="TIGR01013">
    <property type="entry name" value="2a58"/>
    <property type="match status" value="1"/>
</dbReference>
<evidence type="ECO:0000256" key="4">
    <source>
        <dbReference type="ARBA" id="ARBA00022692"/>
    </source>
</evidence>
<keyword evidence="5 8" id="KW-1133">Transmembrane helix</keyword>
<proteinExistence type="inferred from homology"/>